<proteinExistence type="predicted"/>
<evidence type="ECO:0000313" key="2">
    <source>
        <dbReference type="Proteomes" id="UP000823631"/>
    </source>
</evidence>
<dbReference type="Pfam" id="PF14056">
    <property type="entry name" value="DUF4250"/>
    <property type="match status" value="1"/>
</dbReference>
<dbReference type="InterPro" id="IPR025346">
    <property type="entry name" value="DUF4250"/>
</dbReference>
<reference evidence="1" key="2">
    <citation type="journal article" date="2021" name="PeerJ">
        <title>Extensive microbial diversity within the chicken gut microbiome revealed by metagenomics and culture.</title>
        <authorList>
            <person name="Gilroy R."/>
            <person name="Ravi A."/>
            <person name="Getino M."/>
            <person name="Pursley I."/>
            <person name="Horton D.L."/>
            <person name="Alikhan N.F."/>
            <person name="Baker D."/>
            <person name="Gharbi K."/>
            <person name="Hall N."/>
            <person name="Watson M."/>
            <person name="Adriaenssens E.M."/>
            <person name="Foster-Nyarko E."/>
            <person name="Jarju S."/>
            <person name="Secka A."/>
            <person name="Antonio M."/>
            <person name="Oren A."/>
            <person name="Chaudhuri R.R."/>
            <person name="La Ragione R."/>
            <person name="Hildebrand F."/>
            <person name="Pallen M.J."/>
        </authorList>
    </citation>
    <scope>NUCLEOTIDE SEQUENCE</scope>
    <source>
        <strain evidence="1">17213</strain>
    </source>
</reference>
<evidence type="ECO:0000313" key="1">
    <source>
        <dbReference type="EMBL" id="MBO8415662.1"/>
    </source>
</evidence>
<organism evidence="1 2">
    <name type="scientific">Candidatus Avisuccinivibrio stercorigallinarum</name>
    <dbReference type="NCBI Taxonomy" id="2840704"/>
    <lineage>
        <taxon>Bacteria</taxon>
        <taxon>Pseudomonadati</taxon>
        <taxon>Pseudomonadota</taxon>
        <taxon>Gammaproteobacteria</taxon>
        <taxon>Aeromonadales</taxon>
        <taxon>Succinivibrionaceae</taxon>
        <taxon>Succinivibrionaceae incertae sedis</taxon>
        <taxon>Candidatus Avisuccinivibrio</taxon>
    </lineage>
</organism>
<dbReference type="EMBL" id="JADINH010000100">
    <property type="protein sequence ID" value="MBO8415662.1"/>
    <property type="molecule type" value="Genomic_DNA"/>
</dbReference>
<dbReference type="Proteomes" id="UP000823631">
    <property type="component" value="Unassembled WGS sequence"/>
</dbReference>
<gene>
    <name evidence="1" type="ORF">IAB19_04695</name>
</gene>
<accession>A0A9D9DC30</accession>
<reference evidence="1" key="1">
    <citation type="submission" date="2020-10" db="EMBL/GenBank/DDBJ databases">
        <authorList>
            <person name="Gilroy R."/>
        </authorList>
    </citation>
    <scope>NUCLEOTIDE SEQUENCE</scope>
    <source>
        <strain evidence="1">17213</strain>
    </source>
</reference>
<protein>
    <submittedName>
        <fullName evidence="1">DUF4250 domain-containing protein</fullName>
    </submittedName>
</protein>
<comment type="caution">
    <text evidence="1">The sequence shown here is derived from an EMBL/GenBank/DDBJ whole genome shotgun (WGS) entry which is preliminary data.</text>
</comment>
<sequence length="62" mass="7169">MSLSRYESMDPYILVSAVNMQLRDDYSSLTDLCKAHEIDEAKLCAKLKRAGFEYDSSQKQFK</sequence>
<name>A0A9D9DC30_9GAMM</name>
<dbReference type="AlphaFoldDB" id="A0A9D9DC30"/>